<feature type="transmembrane region" description="Helical" evidence="8">
    <location>
        <begin position="168"/>
        <end position="191"/>
    </location>
</feature>
<comment type="caution">
    <text evidence="10">The sequence shown here is derived from an EMBL/GenBank/DDBJ whole genome shotgun (WGS) entry which is preliminary data.</text>
</comment>
<dbReference type="InterPro" id="IPR051679">
    <property type="entry name" value="DASS-Related_Transporters"/>
</dbReference>
<proteinExistence type="predicted"/>
<gene>
    <name evidence="10" type="ORF">ETP66_04140</name>
</gene>
<dbReference type="GO" id="GO:0008324">
    <property type="term" value="F:monoatomic cation transmembrane transporter activity"/>
    <property type="evidence" value="ECO:0007669"/>
    <property type="project" value="InterPro"/>
</dbReference>
<dbReference type="Gene3D" id="3.30.70.1450">
    <property type="entry name" value="Regulator of K+ conductance, C-terminal domain"/>
    <property type="match status" value="1"/>
</dbReference>
<name>A0A4Q9B5S3_9DEIN</name>
<evidence type="ECO:0000313" key="10">
    <source>
        <dbReference type="EMBL" id="TBH20973.1"/>
    </source>
</evidence>
<keyword evidence="6 8" id="KW-0472">Membrane</keyword>
<reference evidence="10 11" key="1">
    <citation type="submission" date="2019-02" db="EMBL/GenBank/DDBJ databases">
        <title>Thermus sp. a novel from hot spring.</title>
        <authorList>
            <person name="Zhao Z."/>
        </authorList>
    </citation>
    <scope>NUCLEOTIDE SEQUENCE [LARGE SCALE GENOMIC DNA]</scope>
    <source>
        <strain evidence="10 11">CFH 72773T</strain>
    </source>
</reference>
<sequence>MSGDQALILLLLAAALALFLWGRWRHDLVALAVLLAAVLLGLVPAEGAFTGFAHPAVVTVAALLILSRALQTSGALEPLLRWVLSLKGGPFPSLLALTGLGAFLSAFMNNVGALVLLMPAAVQLAGRLGLAPGQVLMPLAFGTILGGMTTLIGTPPNLVVSGFREGGFGLFAFTPVGLAVALAGLLFLSLLGWRLVPPRKPAGLEGFRTGAYFTEARVGKGKALGLTPGQLEDALGEAEVQVLGLVRERVRLRASPFRQALREGDILLLAARPEALGEVLAAWGLELAESSPAEEKEAGGRQGVSRAQEGPESRPEEEVLAELVVLPGSPLVGRSVREIRLRGRYGVNLLAVSRQEASAFGRLASLPLRTGDLLLVQGSLEAVSEFAEDYGCVPLAERRLALPDRRRALAAGLALAGAVLAVALGLLPPAIAFTLGALAAVALRALPLREVYAAVDWPVVVLLGALIPVAQAVEATGAGELLARSLLHLLQDHPFLSLALILVLSMLLSDLMSNAATALVMSPLALETARALGASADPFLMAVAVGASCAFLTPIGHQNNALILGPGGFRFGDYWRLGLPLEALVVGVALLLLTRVWPL</sequence>
<dbReference type="OrthoDB" id="9765532at2"/>
<keyword evidence="3 8" id="KW-0812">Transmembrane</keyword>
<dbReference type="RefSeq" id="WP_130840912.1">
    <property type="nucleotide sequence ID" value="NZ_SIJL01000004.1"/>
</dbReference>
<dbReference type="EMBL" id="SIJL01000004">
    <property type="protein sequence ID" value="TBH20973.1"/>
    <property type="molecule type" value="Genomic_DNA"/>
</dbReference>
<keyword evidence="5 8" id="KW-1133">Transmembrane helix</keyword>
<dbReference type="SUPFAM" id="SSF116726">
    <property type="entry name" value="TrkA C-terminal domain-like"/>
    <property type="match status" value="2"/>
</dbReference>
<dbReference type="InterPro" id="IPR004680">
    <property type="entry name" value="Cit_transptr-like_dom"/>
</dbReference>
<dbReference type="InterPro" id="IPR006037">
    <property type="entry name" value="RCK_C"/>
</dbReference>
<feature type="transmembrane region" description="Helical" evidence="8">
    <location>
        <begin position="7"/>
        <end position="22"/>
    </location>
</feature>
<feature type="transmembrane region" description="Helical" evidence="8">
    <location>
        <begin position="128"/>
        <end position="148"/>
    </location>
</feature>
<evidence type="ECO:0000313" key="11">
    <source>
        <dbReference type="Proteomes" id="UP000292858"/>
    </source>
</evidence>
<feature type="domain" description="RCK C-terminal" evidence="9">
    <location>
        <begin position="308"/>
        <end position="392"/>
    </location>
</feature>
<feature type="transmembrane region" description="Helical" evidence="8">
    <location>
        <begin position="430"/>
        <end position="447"/>
    </location>
</feature>
<feature type="transmembrane region" description="Helical" evidence="8">
    <location>
        <begin position="91"/>
        <end position="116"/>
    </location>
</feature>
<evidence type="ECO:0000256" key="3">
    <source>
        <dbReference type="ARBA" id="ARBA00022692"/>
    </source>
</evidence>
<dbReference type="InterPro" id="IPR036721">
    <property type="entry name" value="RCK_C_sf"/>
</dbReference>
<feature type="transmembrane region" description="Helical" evidence="8">
    <location>
        <begin position="493"/>
        <end position="526"/>
    </location>
</feature>
<dbReference type="Pfam" id="PF02080">
    <property type="entry name" value="TrkA_C"/>
    <property type="match status" value="1"/>
</dbReference>
<feature type="transmembrane region" description="Helical" evidence="8">
    <location>
        <begin position="577"/>
        <end position="597"/>
    </location>
</feature>
<protein>
    <submittedName>
        <fullName evidence="10">SLC13 family permease</fullName>
    </submittedName>
</protein>
<dbReference type="AlphaFoldDB" id="A0A4Q9B5S3"/>
<evidence type="ECO:0000256" key="8">
    <source>
        <dbReference type="SAM" id="Phobius"/>
    </source>
</evidence>
<evidence type="ECO:0000256" key="5">
    <source>
        <dbReference type="ARBA" id="ARBA00022989"/>
    </source>
</evidence>
<comment type="subcellular location">
    <subcellularLocation>
        <location evidence="1">Membrane</location>
        <topology evidence="1">Multi-pass membrane protein</topology>
    </subcellularLocation>
</comment>
<evidence type="ECO:0000256" key="7">
    <source>
        <dbReference type="SAM" id="MobiDB-lite"/>
    </source>
</evidence>
<keyword evidence="4" id="KW-0677">Repeat</keyword>
<evidence type="ECO:0000256" key="2">
    <source>
        <dbReference type="ARBA" id="ARBA00022448"/>
    </source>
</evidence>
<evidence type="ECO:0000259" key="9">
    <source>
        <dbReference type="PROSITE" id="PS51202"/>
    </source>
</evidence>
<organism evidence="10 11">
    <name type="scientific">Thermus thermamylovorans</name>
    <dbReference type="NCBI Taxonomy" id="2509362"/>
    <lineage>
        <taxon>Bacteria</taxon>
        <taxon>Thermotogati</taxon>
        <taxon>Deinococcota</taxon>
        <taxon>Deinococci</taxon>
        <taxon>Thermales</taxon>
        <taxon>Thermaceae</taxon>
        <taxon>Thermus</taxon>
    </lineage>
</organism>
<feature type="transmembrane region" description="Helical" evidence="8">
    <location>
        <begin position="538"/>
        <end position="557"/>
    </location>
</feature>
<evidence type="ECO:0000256" key="4">
    <source>
        <dbReference type="ARBA" id="ARBA00022737"/>
    </source>
</evidence>
<dbReference type="Proteomes" id="UP000292858">
    <property type="component" value="Unassembled WGS sequence"/>
</dbReference>
<dbReference type="PANTHER" id="PTHR43652:SF2">
    <property type="entry name" value="BASIC AMINO ACID ANTIPORTER YFCC-RELATED"/>
    <property type="match status" value="1"/>
</dbReference>
<evidence type="ECO:0000256" key="6">
    <source>
        <dbReference type="ARBA" id="ARBA00023136"/>
    </source>
</evidence>
<keyword evidence="11" id="KW-1185">Reference proteome</keyword>
<evidence type="ECO:0000256" key="1">
    <source>
        <dbReference type="ARBA" id="ARBA00004141"/>
    </source>
</evidence>
<dbReference type="GO" id="GO:0005886">
    <property type="term" value="C:plasma membrane"/>
    <property type="evidence" value="ECO:0007669"/>
    <property type="project" value="TreeGrafter"/>
</dbReference>
<dbReference type="PANTHER" id="PTHR43652">
    <property type="entry name" value="BASIC AMINO ACID ANTIPORTER YFCC-RELATED"/>
    <property type="match status" value="1"/>
</dbReference>
<dbReference type="GO" id="GO:0006813">
    <property type="term" value="P:potassium ion transport"/>
    <property type="evidence" value="ECO:0007669"/>
    <property type="project" value="InterPro"/>
</dbReference>
<dbReference type="Pfam" id="PF03600">
    <property type="entry name" value="CitMHS"/>
    <property type="match status" value="1"/>
</dbReference>
<feature type="region of interest" description="Disordered" evidence="7">
    <location>
        <begin position="291"/>
        <end position="316"/>
    </location>
</feature>
<accession>A0A4Q9B5S3</accession>
<feature type="transmembrane region" description="Helical" evidence="8">
    <location>
        <begin position="28"/>
        <end position="45"/>
    </location>
</feature>
<feature type="transmembrane region" description="Helical" evidence="8">
    <location>
        <begin position="408"/>
        <end position="424"/>
    </location>
</feature>
<keyword evidence="2" id="KW-0813">Transport</keyword>
<feature type="transmembrane region" description="Helical" evidence="8">
    <location>
        <begin position="454"/>
        <end position="473"/>
    </location>
</feature>
<dbReference type="PROSITE" id="PS51202">
    <property type="entry name" value="RCK_C"/>
    <property type="match status" value="1"/>
</dbReference>